<dbReference type="Pfam" id="PF04324">
    <property type="entry name" value="Fer2_BFD"/>
    <property type="match status" value="1"/>
</dbReference>
<dbReference type="EMBL" id="DUIH01000013">
    <property type="protein sequence ID" value="HIH69809.1"/>
    <property type="molecule type" value="Genomic_DNA"/>
</dbReference>
<dbReference type="AlphaFoldDB" id="A0A832RXR2"/>
<proteinExistence type="predicted"/>
<dbReference type="Pfam" id="PF18423">
    <property type="entry name" value="zf_CopZ"/>
    <property type="match status" value="1"/>
</dbReference>
<dbReference type="InterPro" id="IPR040890">
    <property type="entry name" value="Znf_CopZ"/>
</dbReference>
<feature type="domain" description="BFD-like [2Fe-2S]-binding" evidence="1">
    <location>
        <begin position="107"/>
        <end position="144"/>
    </location>
</feature>
<gene>
    <name evidence="3" type="ORF">HA299_04220</name>
</gene>
<reference evidence="3" key="1">
    <citation type="journal article" date="2020" name="bioRxiv">
        <title>A rank-normalized archaeal taxonomy based on genome phylogeny resolves widespread incomplete and uneven classifications.</title>
        <authorList>
            <person name="Rinke C."/>
            <person name="Chuvochina M."/>
            <person name="Mussig A.J."/>
            <person name="Chaumeil P.-A."/>
            <person name="Waite D.W."/>
            <person name="Whitman W.B."/>
            <person name="Parks D.H."/>
            <person name="Hugenholtz P."/>
        </authorList>
    </citation>
    <scope>NUCLEOTIDE SEQUENCE</scope>
    <source>
        <strain evidence="3">UBA12518</strain>
    </source>
</reference>
<feature type="domain" description="CopZ zinc binding" evidence="2">
    <location>
        <begin position="35"/>
        <end position="93"/>
    </location>
</feature>
<sequence>MCGCSCCSDDSAGTCTTDYESENSCCTRTPPSSEMVCKHCGSQGIPVDRITVIVHTKEEHWHEVGDDMYFCPSPECDVVYFNDEVCLLKEHVKSRVTLKEREHPIPLCYCKGVTLKDVENAVRNGANTLEDVRRATGLATGRECRIANPMGRCCLTAYPSLVKEVLNRHKEAQNL</sequence>
<dbReference type="CDD" id="cd10141">
    <property type="entry name" value="CopZ-like_Fer2_BFD-like"/>
    <property type="match status" value="1"/>
</dbReference>
<name>A0A832RXR2_9EURY</name>
<dbReference type="InterPro" id="IPR007419">
    <property type="entry name" value="BFD-like_2Fe2S-bd_dom"/>
</dbReference>
<evidence type="ECO:0000259" key="1">
    <source>
        <dbReference type="Pfam" id="PF04324"/>
    </source>
</evidence>
<dbReference type="Proteomes" id="UP000600363">
    <property type="component" value="Unassembled WGS sequence"/>
</dbReference>
<evidence type="ECO:0000313" key="3">
    <source>
        <dbReference type="EMBL" id="HIH69809.1"/>
    </source>
</evidence>
<dbReference type="Gene3D" id="1.10.10.1100">
    <property type="entry name" value="BFD-like [2Fe-2S]-binding domain"/>
    <property type="match status" value="1"/>
</dbReference>
<protein>
    <submittedName>
        <fullName evidence="3">(2Fe-2S)-binding protein</fullName>
    </submittedName>
</protein>
<evidence type="ECO:0000259" key="2">
    <source>
        <dbReference type="Pfam" id="PF18423"/>
    </source>
</evidence>
<dbReference type="Gene3D" id="2.20.25.270">
    <property type="match status" value="1"/>
</dbReference>
<organism evidence="3 4">
    <name type="scientific">Methermicoccus shengliensis</name>
    <dbReference type="NCBI Taxonomy" id="660064"/>
    <lineage>
        <taxon>Archaea</taxon>
        <taxon>Methanobacteriati</taxon>
        <taxon>Methanobacteriota</taxon>
        <taxon>Stenosarchaea group</taxon>
        <taxon>Methanomicrobia</taxon>
        <taxon>Methanosarcinales</taxon>
        <taxon>Methermicoccaceae</taxon>
        <taxon>Methermicoccus</taxon>
    </lineage>
</organism>
<accession>A0A832RXR2</accession>
<evidence type="ECO:0000313" key="4">
    <source>
        <dbReference type="Proteomes" id="UP000600363"/>
    </source>
</evidence>
<comment type="caution">
    <text evidence="3">The sequence shown here is derived from an EMBL/GenBank/DDBJ whole genome shotgun (WGS) entry which is preliminary data.</text>
</comment>
<dbReference type="InterPro" id="IPR041854">
    <property type="entry name" value="BFD-like_2Fe2S-bd_dom_sf"/>
</dbReference>